<sequence length="48" mass="5474">MSCREGLMSPQIETKASVGFKLVLKSINWLIILLNIKSKIRVSWQPSE</sequence>
<organism evidence="1 2">
    <name type="scientific">Gossypium schwendimanii</name>
    <name type="common">Cotton</name>
    <dbReference type="NCBI Taxonomy" id="34291"/>
    <lineage>
        <taxon>Eukaryota</taxon>
        <taxon>Viridiplantae</taxon>
        <taxon>Streptophyta</taxon>
        <taxon>Embryophyta</taxon>
        <taxon>Tracheophyta</taxon>
        <taxon>Spermatophyta</taxon>
        <taxon>Magnoliopsida</taxon>
        <taxon>eudicotyledons</taxon>
        <taxon>Gunneridae</taxon>
        <taxon>Pentapetalae</taxon>
        <taxon>rosids</taxon>
        <taxon>malvids</taxon>
        <taxon>Malvales</taxon>
        <taxon>Malvaceae</taxon>
        <taxon>Malvoideae</taxon>
        <taxon>Gossypium</taxon>
    </lineage>
</organism>
<proteinExistence type="predicted"/>
<evidence type="ECO:0000313" key="2">
    <source>
        <dbReference type="Proteomes" id="UP000593576"/>
    </source>
</evidence>
<protein>
    <recommendedName>
        <fullName evidence="3">Ribulose-1,5-bisphosphate carboxylase/oxygenase large subunit</fullName>
    </recommendedName>
</protein>
<dbReference type="AlphaFoldDB" id="A0A7J9LG34"/>
<accession>A0A7J9LG34</accession>
<evidence type="ECO:0000313" key="1">
    <source>
        <dbReference type="EMBL" id="MBA0857648.1"/>
    </source>
</evidence>
<evidence type="ECO:0008006" key="3">
    <source>
        <dbReference type="Google" id="ProtNLM"/>
    </source>
</evidence>
<dbReference type="EMBL" id="JABFAF010000006">
    <property type="protein sequence ID" value="MBA0857648.1"/>
    <property type="molecule type" value="Genomic_DNA"/>
</dbReference>
<dbReference type="Proteomes" id="UP000593576">
    <property type="component" value="Unassembled WGS sequence"/>
</dbReference>
<name>A0A7J9LG34_GOSSC</name>
<gene>
    <name evidence="1" type="ORF">Goshw_015157</name>
</gene>
<reference evidence="1 2" key="1">
    <citation type="journal article" date="2019" name="Genome Biol. Evol.">
        <title>Insights into the evolution of the New World diploid cottons (Gossypium, subgenus Houzingenia) based on genome sequencing.</title>
        <authorList>
            <person name="Grover C.E."/>
            <person name="Arick M.A. 2nd"/>
            <person name="Thrash A."/>
            <person name="Conover J.L."/>
            <person name="Sanders W.S."/>
            <person name="Peterson D.G."/>
            <person name="Frelichowski J.E."/>
            <person name="Scheffler J.A."/>
            <person name="Scheffler B.E."/>
            <person name="Wendel J.F."/>
        </authorList>
    </citation>
    <scope>NUCLEOTIDE SEQUENCE [LARGE SCALE GENOMIC DNA]</scope>
    <source>
        <strain evidence="1">1</strain>
        <tissue evidence="1">Leaf</tissue>
    </source>
</reference>
<keyword evidence="2" id="KW-1185">Reference proteome</keyword>
<comment type="caution">
    <text evidence="1">The sequence shown here is derived from an EMBL/GenBank/DDBJ whole genome shotgun (WGS) entry which is preliminary data.</text>
</comment>